<keyword evidence="3" id="KW-1185">Reference proteome</keyword>
<dbReference type="EMBL" id="KY705278">
    <property type="protein sequence ID" value="ARU14250.1"/>
    <property type="molecule type" value="Genomic_DNA"/>
</dbReference>
<dbReference type="Proteomes" id="UP000224754">
    <property type="component" value="Segment"/>
</dbReference>
<organism evidence="2 3">
    <name type="scientific">Streptococcus phage P7952</name>
    <dbReference type="NCBI Taxonomy" id="1971437"/>
    <lineage>
        <taxon>Viruses</taxon>
        <taxon>Duplodnaviria</taxon>
        <taxon>Heunggongvirae</taxon>
        <taxon>Uroviricota</taxon>
        <taxon>Caudoviricetes</taxon>
        <taxon>Aliceevansviridae</taxon>
        <taxon>Brussowvirus</taxon>
        <taxon>Brussowvirus P7952</taxon>
    </lineage>
</organism>
<sequence length="513" mass="57869">MALFQFNGYDLTNYFKLIKVEHEIGNERSISTDSAPAIGVNVQNVDIGAKKIKLTVSLATRDLADMTFIDPNEPAPVDNVQFYRVREEAARVLHTKKAVKLYLPTEPDRYYLALVKGEVSLKGISDWYDEATIEFLVPDGVAHSTTYKRVTDYQEKDGKMIFSIDNEGSTDAYPIITLKSNSDNGYYGLVSDKFAFETGDTEEVDLEPYKHSEILLDYASYDWITKALSDGKKNVAILNDASQSLNGTLGIENVWGRPHLVLTNRGTGLINKAASLTFDIPADSTGERGALNEYIWWRQIFWVNPADQVGFIKISVSSESGEFLYGVETIKRGNGLTTEYNLLTSNGMGGFNLRNLGTFWSTHYPHENPFSKDGGQADLQRYNDEIQVFWRGSYPKFTVPEIRDKKSAQVHIALGALDDRPLPTHMYVDAFVYAKHFVTSMKDIPNRYFQGSSLVINSETDTVYLNNLPNLDQIVDGSMWPVFPPGQSELEIIQSNWAKKKPSVTIEFEERWI</sequence>
<evidence type="ECO:0000259" key="1">
    <source>
        <dbReference type="Pfam" id="PF05709"/>
    </source>
</evidence>
<proteinExistence type="predicted"/>
<protein>
    <submittedName>
        <fullName evidence="2">Distal tail protein</fullName>
    </submittedName>
</protein>
<name>A0A286QQP0_9CAUD</name>
<accession>A0A286QQP0</accession>
<dbReference type="Gene3D" id="2.40.30.200">
    <property type="match status" value="1"/>
</dbReference>
<dbReference type="InterPro" id="IPR008841">
    <property type="entry name" value="Siphovirus-type_tail_N"/>
</dbReference>
<gene>
    <name evidence="2" type="ORF">P7952_18</name>
</gene>
<reference evidence="2" key="1">
    <citation type="journal article" date="2017" name="Front. Microbiol.">
        <title>Global Survey and Genome Exploration of Bacteriophages Infecting the Lactic Acid Bacterium Streptococcus thermophilus.</title>
        <authorList>
            <person name="McDonnell B."/>
            <person name="Mahony J."/>
            <person name="Hanemaaijer L."/>
            <person name="Neve H."/>
            <person name="Noben J.-P."/>
            <person name="Lugli G.A."/>
            <person name="Ventura M."/>
            <person name="Kouwen T.R."/>
            <person name="van Sinderen D."/>
        </authorList>
    </citation>
    <scope>NUCLEOTIDE SEQUENCE [LARGE SCALE GENOMIC DNA]</scope>
</reference>
<dbReference type="NCBIfam" id="TIGR01633">
    <property type="entry name" value="phi3626_gp14_N"/>
    <property type="match status" value="1"/>
</dbReference>
<feature type="domain" description="Siphovirus-type tail component RIFT-related" evidence="1">
    <location>
        <begin position="30"/>
        <end position="137"/>
    </location>
</feature>
<dbReference type="InterPro" id="IPR006520">
    <property type="entry name" value="Dit_BPSPP_N"/>
</dbReference>
<evidence type="ECO:0000313" key="2">
    <source>
        <dbReference type="EMBL" id="ARU14250.1"/>
    </source>
</evidence>
<evidence type="ECO:0000313" key="3">
    <source>
        <dbReference type="Proteomes" id="UP000224754"/>
    </source>
</evidence>
<dbReference type="Pfam" id="PF05709">
    <property type="entry name" value="Sipho_tail"/>
    <property type="match status" value="1"/>
</dbReference>